<dbReference type="SUPFAM" id="SSF52777">
    <property type="entry name" value="CoA-dependent acyltransferases"/>
    <property type="match status" value="1"/>
</dbReference>
<dbReference type="InterPro" id="IPR001707">
    <property type="entry name" value="Cmp_AcTrfase"/>
</dbReference>
<dbReference type="AlphaFoldDB" id="A0A0P7E9S2"/>
<dbReference type="PATRIC" id="fig|570156.3.peg.690"/>
<dbReference type="InterPro" id="IPR023213">
    <property type="entry name" value="CAT-like_dom_sf"/>
</dbReference>
<accession>A0A0P7E9S2</accession>
<sequence length="218" mass="24816">MKTQPCEITPINLDTWPRKQHFAFFKEFSLPYFNVCVSLDMAALYNKCKAEPYSFFHSYVYLTLEACHDYAPMRQRIIDLLPVQLSSVRGSVVELAEDETFRFSYFEKQASMEDFSKHAIAVGKTSKAKPFFSDAFAATEGQPDLIHISVLPWLNFTGFSHAVSEGHGLGIPKFVFGQYDVQTGKMPLSIDVHHALMDGLHVARFVKILQEKITNFCN</sequence>
<dbReference type="OrthoDB" id="9801766at2"/>
<evidence type="ECO:0000313" key="2">
    <source>
        <dbReference type="Proteomes" id="UP000050378"/>
    </source>
</evidence>
<dbReference type="STRING" id="570156.AOG27_03455"/>
<dbReference type="Gene3D" id="3.30.559.10">
    <property type="entry name" value="Chloramphenicol acetyltransferase-like domain"/>
    <property type="match status" value="1"/>
</dbReference>
<keyword evidence="1" id="KW-0808">Transferase</keyword>
<dbReference type="RefSeq" id="WP_054551612.1">
    <property type="nucleotide sequence ID" value="NZ_JAQPZS010000017.1"/>
</dbReference>
<gene>
    <name evidence="1" type="ORF">AOG27_03455</name>
</gene>
<dbReference type="EMBL" id="LJTC01000002">
    <property type="protein sequence ID" value="KPM84855.1"/>
    <property type="molecule type" value="Genomic_DNA"/>
</dbReference>
<dbReference type="Proteomes" id="UP000050378">
    <property type="component" value="Unassembled WGS sequence"/>
</dbReference>
<name>A0A0P7E9S2_9GAMM</name>
<dbReference type="PANTHER" id="PTHR38474:SF1">
    <property type="entry name" value="SLR0299 PROTEIN"/>
    <property type="match status" value="1"/>
</dbReference>
<dbReference type="Pfam" id="PF00302">
    <property type="entry name" value="CAT"/>
    <property type="match status" value="1"/>
</dbReference>
<dbReference type="GO" id="GO:0008811">
    <property type="term" value="F:chloramphenicol O-acetyltransferase activity"/>
    <property type="evidence" value="ECO:0007669"/>
    <property type="project" value="InterPro"/>
</dbReference>
<dbReference type="PANTHER" id="PTHR38474">
    <property type="entry name" value="SLR0299 PROTEIN"/>
    <property type="match status" value="1"/>
</dbReference>
<reference evidence="1 2" key="1">
    <citation type="submission" date="2015-09" db="EMBL/GenBank/DDBJ databases">
        <title>Draft Genome Sequence of Pseudoalteromonas lipolytica UCD-48B.</title>
        <authorList>
            <person name="Krusor M."/>
            <person name="Coil D.A."/>
            <person name="Lang J.M."/>
            <person name="Eisen J.A."/>
            <person name="Alexiev A."/>
        </authorList>
    </citation>
    <scope>NUCLEOTIDE SEQUENCE [LARGE SCALE GENOMIC DNA]</scope>
    <source>
        <strain evidence="1 2">UCD-48B</strain>
    </source>
</reference>
<proteinExistence type="predicted"/>
<protein>
    <submittedName>
        <fullName evidence="1">Chloramphenicol acetyltransferase</fullName>
    </submittedName>
</protein>
<evidence type="ECO:0000313" key="1">
    <source>
        <dbReference type="EMBL" id="KPM84855.1"/>
    </source>
</evidence>
<comment type="caution">
    <text evidence="1">The sequence shown here is derived from an EMBL/GenBank/DDBJ whole genome shotgun (WGS) entry which is preliminary data.</text>
</comment>
<organism evidence="1 2">
    <name type="scientific">Pseudoalteromonas lipolytica</name>
    <dbReference type="NCBI Taxonomy" id="570156"/>
    <lineage>
        <taxon>Bacteria</taxon>
        <taxon>Pseudomonadati</taxon>
        <taxon>Pseudomonadota</taxon>
        <taxon>Gammaproteobacteria</taxon>
        <taxon>Alteromonadales</taxon>
        <taxon>Pseudoalteromonadaceae</taxon>
        <taxon>Pseudoalteromonas</taxon>
    </lineage>
</organism>
<dbReference type="SMART" id="SM01059">
    <property type="entry name" value="CAT"/>
    <property type="match status" value="1"/>
</dbReference>